<feature type="domain" description="Trichome birefringence-like C-terminal" evidence="8">
    <location>
        <begin position="136"/>
        <end position="428"/>
    </location>
</feature>
<dbReference type="GO" id="GO:0000139">
    <property type="term" value="C:Golgi membrane"/>
    <property type="evidence" value="ECO:0007669"/>
    <property type="project" value="UniProtKB-SubCell"/>
</dbReference>
<dbReference type="GO" id="GO:1990538">
    <property type="term" value="F:xylan O-acetyltransferase activity"/>
    <property type="evidence" value="ECO:0007669"/>
    <property type="project" value="UniProtKB-ARBA"/>
</dbReference>
<comment type="subcellular location">
    <subcellularLocation>
        <location evidence="1">Golgi apparatus membrane</location>
        <topology evidence="1">Single-pass type II membrane protein</topology>
    </subcellularLocation>
</comment>
<proteinExistence type="inferred from homology"/>
<dbReference type="AlphaFoldDB" id="A0A843W2F4"/>
<dbReference type="OrthoDB" id="630188at2759"/>
<dbReference type="PANTHER" id="PTHR32285:SF57">
    <property type="entry name" value="XYLOGLUCAN O-ACETYLTRANSFERASE 1"/>
    <property type="match status" value="1"/>
</dbReference>
<dbReference type="PANTHER" id="PTHR32285">
    <property type="entry name" value="PROTEIN TRICHOME BIREFRINGENCE-LIKE 9-RELATED"/>
    <property type="match status" value="1"/>
</dbReference>
<comment type="similarity">
    <text evidence="2">Belongs to the PC-esterase family. TBL subfamily.</text>
</comment>
<reference evidence="10" key="1">
    <citation type="submission" date="2017-07" db="EMBL/GenBank/DDBJ databases">
        <title>Taro Niue Genome Assembly and Annotation.</title>
        <authorList>
            <person name="Atibalentja N."/>
            <person name="Keating K."/>
            <person name="Fields C.J."/>
        </authorList>
    </citation>
    <scope>NUCLEOTIDE SEQUENCE</scope>
    <source>
        <strain evidence="10">Niue_2</strain>
        <tissue evidence="10">Leaf</tissue>
    </source>
</reference>
<dbReference type="InterPro" id="IPR029962">
    <property type="entry name" value="TBL"/>
</dbReference>
<evidence type="ECO:0000256" key="1">
    <source>
        <dbReference type="ARBA" id="ARBA00004323"/>
    </source>
</evidence>
<sequence length="444" mass="49350">LPKDHHPPPPTHFPARKLVSRSVYALLPLAFLHFYFFPRPLASPHIATTAPVFPTLSTTASPPQRRPRAVSPAAAAAATAPPHCDLFAGQWVKAAREPLYDGSSCATIKDGQNCMAHGRPDTGYLHWRWQPRGCTLPPFDAAAFLRRLRGRHLAFVGDSMARNQLESLLCLLATAAPPELVYRDGEDNKFRRWRFRSYNATISVFWSPFLVRGVEKSAASGLDHNELYLDAVDVRWASELWSIDVVVLSVGHWFLHPAVFYEKGGEVVVGCHYCPKLNHTEVGFYGVYRKAFRTALNAAATDTGGGGRSRYVVVTTFSPSHFEGEWDKAGACPKTEPYAEKTVEGMDAEMRRVQLEEVAAARRRAPAVVAVEALDVTGLALLRADGHPGPYMYANPFADGVPERVQNDCVHWCLPGPIDAWNEIFLEMVRRWAAGDAHRVRRCK</sequence>
<keyword evidence="6" id="KW-0333">Golgi apparatus</keyword>
<evidence type="ECO:0000256" key="4">
    <source>
        <dbReference type="ARBA" id="ARBA00022968"/>
    </source>
</evidence>
<organism evidence="10 11">
    <name type="scientific">Colocasia esculenta</name>
    <name type="common">Wild taro</name>
    <name type="synonym">Arum esculentum</name>
    <dbReference type="NCBI Taxonomy" id="4460"/>
    <lineage>
        <taxon>Eukaryota</taxon>
        <taxon>Viridiplantae</taxon>
        <taxon>Streptophyta</taxon>
        <taxon>Embryophyta</taxon>
        <taxon>Tracheophyta</taxon>
        <taxon>Spermatophyta</taxon>
        <taxon>Magnoliopsida</taxon>
        <taxon>Liliopsida</taxon>
        <taxon>Araceae</taxon>
        <taxon>Aroideae</taxon>
        <taxon>Colocasieae</taxon>
        <taxon>Colocasia</taxon>
    </lineage>
</organism>
<accession>A0A843W2F4</accession>
<keyword evidence="4" id="KW-0735">Signal-anchor</keyword>
<comment type="caution">
    <text evidence="10">The sequence shown here is derived from an EMBL/GenBank/DDBJ whole genome shotgun (WGS) entry which is preliminary data.</text>
</comment>
<dbReference type="Pfam" id="PF14416">
    <property type="entry name" value="PMR5N"/>
    <property type="match status" value="1"/>
</dbReference>
<keyword evidence="3" id="KW-0812">Transmembrane</keyword>
<evidence type="ECO:0000256" key="3">
    <source>
        <dbReference type="ARBA" id="ARBA00022692"/>
    </source>
</evidence>
<evidence type="ECO:0000313" key="11">
    <source>
        <dbReference type="Proteomes" id="UP000652761"/>
    </source>
</evidence>
<evidence type="ECO:0000259" key="8">
    <source>
        <dbReference type="Pfam" id="PF13839"/>
    </source>
</evidence>
<feature type="non-terminal residue" evidence="10">
    <location>
        <position position="1"/>
    </location>
</feature>
<evidence type="ECO:0000256" key="5">
    <source>
        <dbReference type="ARBA" id="ARBA00022989"/>
    </source>
</evidence>
<evidence type="ECO:0000256" key="2">
    <source>
        <dbReference type="ARBA" id="ARBA00007727"/>
    </source>
</evidence>
<evidence type="ECO:0000256" key="6">
    <source>
        <dbReference type="ARBA" id="ARBA00023034"/>
    </source>
</evidence>
<gene>
    <name evidence="10" type="ORF">Taro_033793</name>
</gene>
<dbReference type="EMBL" id="NMUH01002610">
    <property type="protein sequence ID" value="MQM01048.1"/>
    <property type="molecule type" value="Genomic_DNA"/>
</dbReference>
<dbReference type="Pfam" id="PF13839">
    <property type="entry name" value="PC-Esterase"/>
    <property type="match status" value="1"/>
</dbReference>
<name>A0A843W2F4_COLES</name>
<evidence type="ECO:0000313" key="10">
    <source>
        <dbReference type="EMBL" id="MQM01048.1"/>
    </source>
</evidence>
<dbReference type="Proteomes" id="UP000652761">
    <property type="component" value="Unassembled WGS sequence"/>
</dbReference>
<evidence type="ECO:0008006" key="12">
    <source>
        <dbReference type="Google" id="ProtNLM"/>
    </source>
</evidence>
<keyword evidence="7" id="KW-0472">Membrane</keyword>
<keyword evidence="11" id="KW-1185">Reference proteome</keyword>
<evidence type="ECO:0000256" key="7">
    <source>
        <dbReference type="ARBA" id="ARBA00023136"/>
    </source>
</evidence>
<dbReference type="InterPro" id="IPR026057">
    <property type="entry name" value="TBL_C"/>
</dbReference>
<protein>
    <recommendedName>
        <fullName evidence="12">Trichome birefringence-like N-terminal domain-containing protein</fullName>
    </recommendedName>
</protein>
<evidence type="ECO:0000259" key="9">
    <source>
        <dbReference type="Pfam" id="PF14416"/>
    </source>
</evidence>
<feature type="domain" description="Trichome birefringence-like N-terminal" evidence="9">
    <location>
        <begin position="83"/>
        <end position="134"/>
    </location>
</feature>
<keyword evidence="5" id="KW-1133">Transmembrane helix</keyword>
<dbReference type="InterPro" id="IPR025846">
    <property type="entry name" value="TBL_N"/>
</dbReference>